<comment type="caution">
    <text evidence="6">The sequence shown here is derived from an EMBL/GenBank/DDBJ whole genome shotgun (WGS) entry which is preliminary data.</text>
</comment>
<keyword evidence="6" id="KW-0575">Peroxidase</keyword>
<proteinExistence type="inferred from homology"/>
<reference evidence="6 7" key="1">
    <citation type="journal article" date="2016" name="Nat. Commun.">
        <title>Thousands of microbial genomes shed light on interconnected biogeochemical processes in an aquifer system.</title>
        <authorList>
            <person name="Anantharaman K."/>
            <person name="Brown C.T."/>
            <person name="Hug L.A."/>
            <person name="Sharon I."/>
            <person name="Castelle C.J."/>
            <person name="Probst A.J."/>
            <person name="Thomas B.C."/>
            <person name="Singh A."/>
            <person name="Wilkins M.J."/>
            <person name="Karaoz U."/>
            <person name="Brodie E.L."/>
            <person name="Williams K.H."/>
            <person name="Hubbard S.S."/>
            <person name="Banfield J.F."/>
        </authorList>
    </citation>
    <scope>NUCLEOTIDE SEQUENCE [LARGE SCALE GENOMIC DNA]</scope>
</reference>
<dbReference type="PANTHER" id="PTHR10681">
    <property type="entry name" value="THIOREDOXIN PEROXIDASE"/>
    <property type="match status" value="1"/>
</dbReference>
<evidence type="ECO:0000313" key="6">
    <source>
        <dbReference type="EMBL" id="OGB74538.1"/>
    </source>
</evidence>
<evidence type="ECO:0000256" key="2">
    <source>
        <dbReference type="ARBA" id="ARBA00023002"/>
    </source>
</evidence>
<dbReference type="InterPro" id="IPR013766">
    <property type="entry name" value="Thioredoxin_domain"/>
</dbReference>
<organism evidence="6 7">
    <name type="scientific">candidate division Kazan bacterium RBG_13_50_9</name>
    <dbReference type="NCBI Taxonomy" id="1798535"/>
    <lineage>
        <taxon>Bacteria</taxon>
        <taxon>Bacteria division Kazan-3B-28</taxon>
    </lineage>
</organism>
<dbReference type="GO" id="GO:0008379">
    <property type="term" value="F:thioredoxin peroxidase activity"/>
    <property type="evidence" value="ECO:0007669"/>
    <property type="project" value="TreeGrafter"/>
</dbReference>
<dbReference type="EMBL" id="META01000001">
    <property type="protein sequence ID" value="OGB74538.1"/>
    <property type="molecule type" value="Genomic_DNA"/>
</dbReference>
<evidence type="ECO:0000256" key="4">
    <source>
        <dbReference type="PIRSR" id="PIRSR000239-1"/>
    </source>
</evidence>
<dbReference type="STRING" id="1798535.A2V68_02935"/>
<dbReference type="InterPro" id="IPR036249">
    <property type="entry name" value="Thioredoxin-like_sf"/>
</dbReference>
<accession>A0A1F4NTA3</accession>
<comment type="similarity">
    <text evidence="1">Belongs to the peroxiredoxin family. AhpC/Prx1 subfamily.</text>
</comment>
<dbReference type="GO" id="GO:0045454">
    <property type="term" value="P:cell redox homeostasis"/>
    <property type="evidence" value="ECO:0007669"/>
    <property type="project" value="TreeGrafter"/>
</dbReference>
<evidence type="ECO:0000259" key="5">
    <source>
        <dbReference type="PROSITE" id="PS51352"/>
    </source>
</evidence>
<dbReference type="PANTHER" id="PTHR10681:SF128">
    <property type="entry name" value="THIOREDOXIN-DEPENDENT PEROXIDE REDUCTASE, MITOCHONDRIAL"/>
    <property type="match status" value="1"/>
</dbReference>
<gene>
    <name evidence="6" type="ORF">A2V68_02935</name>
</gene>
<dbReference type="GO" id="GO:0042744">
    <property type="term" value="P:hydrogen peroxide catabolic process"/>
    <property type="evidence" value="ECO:0007669"/>
    <property type="project" value="TreeGrafter"/>
</dbReference>
<keyword evidence="2" id="KW-0560">Oxidoreductase</keyword>
<evidence type="ECO:0000313" key="7">
    <source>
        <dbReference type="Proteomes" id="UP000176651"/>
    </source>
</evidence>
<dbReference type="AlphaFoldDB" id="A0A1F4NTA3"/>
<dbReference type="Pfam" id="PF00578">
    <property type="entry name" value="AhpC-TSA"/>
    <property type="match status" value="1"/>
</dbReference>
<dbReference type="Proteomes" id="UP000176651">
    <property type="component" value="Unassembled WGS sequence"/>
</dbReference>
<evidence type="ECO:0000256" key="1">
    <source>
        <dbReference type="ARBA" id="ARBA00009796"/>
    </source>
</evidence>
<dbReference type="InterPro" id="IPR000866">
    <property type="entry name" value="AhpC/TSA"/>
</dbReference>
<name>A0A1F4NTA3_UNCK3</name>
<protein>
    <submittedName>
        <fullName evidence="6">Thioredoxin peroxidase</fullName>
    </submittedName>
</protein>
<dbReference type="CDD" id="cd03015">
    <property type="entry name" value="PRX_Typ2cys"/>
    <property type="match status" value="1"/>
</dbReference>
<evidence type="ECO:0000256" key="3">
    <source>
        <dbReference type="ARBA" id="ARBA00037420"/>
    </source>
</evidence>
<comment type="function">
    <text evidence="3">Thiol-specific peroxidase that catalyzes the reduction of hydrogen peroxide and organic hydroperoxides to water and alcohols, respectively. Plays a role in cell protection against oxidative stress by detoxifying peroxides.</text>
</comment>
<dbReference type="PROSITE" id="PS51352">
    <property type="entry name" value="THIOREDOXIN_2"/>
    <property type="match status" value="1"/>
</dbReference>
<dbReference type="GO" id="GO:0006979">
    <property type="term" value="P:response to oxidative stress"/>
    <property type="evidence" value="ECO:0007669"/>
    <property type="project" value="TreeGrafter"/>
</dbReference>
<dbReference type="InterPro" id="IPR024706">
    <property type="entry name" value="Peroxiredoxin_AhpC-typ"/>
</dbReference>
<dbReference type="GO" id="GO:0033554">
    <property type="term" value="P:cellular response to stress"/>
    <property type="evidence" value="ECO:0007669"/>
    <property type="project" value="TreeGrafter"/>
</dbReference>
<feature type="active site" description="Cysteine sulfenic acid (-SOH) intermediate; for peroxidase activity" evidence="4">
    <location>
        <position position="47"/>
    </location>
</feature>
<feature type="domain" description="Thioredoxin" evidence="5">
    <location>
        <begin position="2"/>
        <end position="154"/>
    </location>
</feature>
<sequence length="170" mass="19347">MVRVGSKAPEFALEGIFRDKIKRYQRRDFKGKWLVLFFYPLDFTFVCPTEVTGFNERVSELKKLNADIVGISVDSAYAHKKWVEELGGLDFPLLSDFHKRTARDYQVLIEDEGVALRATFIINPEGIIKYIVESDNDVGRSTDETIRVLSALQTGKLCPINWKPGEATLS</sequence>
<dbReference type="Gene3D" id="3.40.30.10">
    <property type="entry name" value="Glutaredoxin"/>
    <property type="match status" value="1"/>
</dbReference>
<dbReference type="PIRSF" id="PIRSF000239">
    <property type="entry name" value="AHPC"/>
    <property type="match status" value="1"/>
</dbReference>
<dbReference type="GO" id="GO:0005829">
    <property type="term" value="C:cytosol"/>
    <property type="evidence" value="ECO:0007669"/>
    <property type="project" value="TreeGrafter"/>
</dbReference>
<dbReference type="InterPro" id="IPR050217">
    <property type="entry name" value="Peroxiredoxin"/>
</dbReference>
<dbReference type="SUPFAM" id="SSF52833">
    <property type="entry name" value="Thioredoxin-like"/>
    <property type="match status" value="1"/>
</dbReference>